<protein>
    <recommendedName>
        <fullName evidence="3">DNA topoisomerase (ATP-hydrolyzing)</fullName>
        <ecNumber evidence="3">5.6.2.2</ecNumber>
    </recommendedName>
</protein>
<dbReference type="GO" id="GO:0006265">
    <property type="term" value="P:DNA topological change"/>
    <property type="evidence" value="ECO:0007669"/>
    <property type="project" value="InterPro"/>
</dbReference>
<evidence type="ECO:0000313" key="11">
    <source>
        <dbReference type="EMBL" id="KAF2886792.1"/>
    </source>
</evidence>
<dbReference type="Gene3D" id="3.90.199.10">
    <property type="entry name" value="Topoisomerase II, domain 5"/>
    <property type="match status" value="1"/>
</dbReference>
<evidence type="ECO:0000256" key="5">
    <source>
        <dbReference type="ARBA" id="ARBA00022840"/>
    </source>
</evidence>
<organism evidence="11 12">
    <name type="scientific">Ignelater luminosus</name>
    <name type="common">Cucubano</name>
    <name type="synonym">Pyrophorus luminosus</name>
    <dbReference type="NCBI Taxonomy" id="2038154"/>
    <lineage>
        <taxon>Eukaryota</taxon>
        <taxon>Metazoa</taxon>
        <taxon>Ecdysozoa</taxon>
        <taxon>Arthropoda</taxon>
        <taxon>Hexapoda</taxon>
        <taxon>Insecta</taxon>
        <taxon>Pterygota</taxon>
        <taxon>Neoptera</taxon>
        <taxon>Endopterygota</taxon>
        <taxon>Coleoptera</taxon>
        <taxon>Polyphaga</taxon>
        <taxon>Elateriformia</taxon>
        <taxon>Elateroidea</taxon>
        <taxon>Elateridae</taxon>
        <taxon>Agrypninae</taxon>
        <taxon>Pyrophorini</taxon>
        <taxon>Ignelater</taxon>
    </lineage>
</organism>
<evidence type="ECO:0000256" key="1">
    <source>
        <dbReference type="ARBA" id="ARBA00000185"/>
    </source>
</evidence>
<dbReference type="GO" id="GO:0005634">
    <property type="term" value="C:nucleus"/>
    <property type="evidence" value="ECO:0007669"/>
    <property type="project" value="TreeGrafter"/>
</dbReference>
<dbReference type="OrthoDB" id="8916060at2759"/>
<keyword evidence="12" id="KW-1185">Reference proteome</keyword>
<dbReference type="InterPro" id="IPR002205">
    <property type="entry name" value="Topo_IIA_dom_A"/>
</dbReference>
<dbReference type="GO" id="GO:0000819">
    <property type="term" value="P:sister chromatid segregation"/>
    <property type="evidence" value="ECO:0007669"/>
    <property type="project" value="TreeGrafter"/>
</dbReference>
<dbReference type="Gene3D" id="3.30.1360.40">
    <property type="match status" value="1"/>
</dbReference>
<feature type="region of interest" description="Disordered" evidence="9">
    <location>
        <begin position="1"/>
        <end position="101"/>
    </location>
</feature>
<dbReference type="GO" id="GO:0003918">
    <property type="term" value="F:DNA topoisomerase type II (double strand cut, ATP-hydrolyzing) activity"/>
    <property type="evidence" value="ECO:0007669"/>
    <property type="project" value="UniProtKB-EC"/>
</dbReference>
<evidence type="ECO:0000256" key="2">
    <source>
        <dbReference type="ARBA" id="ARBA00001946"/>
    </source>
</evidence>
<evidence type="ECO:0000313" key="12">
    <source>
        <dbReference type="Proteomes" id="UP000801492"/>
    </source>
</evidence>
<comment type="cofactor">
    <cofactor evidence="2">
        <name>Mg(2+)</name>
        <dbReference type="ChEBI" id="CHEBI:18420"/>
    </cofactor>
</comment>
<dbReference type="InterPro" id="IPR013758">
    <property type="entry name" value="Topo_IIA_A/C_ab"/>
</dbReference>
<keyword evidence="5" id="KW-0067">ATP-binding</keyword>
<evidence type="ECO:0000256" key="7">
    <source>
        <dbReference type="ARBA" id="ARBA00023125"/>
    </source>
</evidence>
<dbReference type="PANTHER" id="PTHR10169:SF38">
    <property type="entry name" value="DNA TOPOISOMERASE 2"/>
    <property type="match status" value="1"/>
</dbReference>
<dbReference type="GO" id="GO:0005524">
    <property type="term" value="F:ATP binding"/>
    <property type="evidence" value="ECO:0007669"/>
    <property type="project" value="UniProtKB-KW"/>
</dbReference>
<dbReference type="InterPro" id="IPR050634">
    <property type="entry name" value="DNA_Topoisomerase_II"/>
</dbReference>
<dbReference type="InterPro" id="IPR013760">
    <property type="entry name" value="Topo_IIA-like_dom_sf"/>
</dbReference>
<dbReference type="EC" id="5.6.2.2" evidence="3"/>
<evidence type="ECO:0000256" key="8">
    <source>
        <dbReference type="ARBA" id="ARBA00023235"/>
    </source>
</evidence>
<dbReference type="Pfam" id="PF00521">
    <property type="entry name" value="DNA_topoisoIV"/>
    <property type="match status" value="1"/>
</dbReference>
<dbReference type="GO" id="GO:0000712">
    <property type="term" value="P:resolution of meiotic recombination intermediates"/>
    <property type="evidence" value="ECO:0007669"/>
    <property type="project" value="TreeGrafter"/>
</dbReference>
<feature type="compositionally biased region" description="Polar residues" evidence="9">
    <location>
        <begin position="88"/>
        <end position="97"/>
    </location>
</feature>
<proteinExistence type="predicted"/>
<evidence type="ECO:0000259" key="10">
    <source>
        <dbReference type="Pfam" id="PF00521"/>
    </source>
</evidence>
<dbReference type="EMBL" id="VTPC01086413">
    <property type="protein sequence ID" value="KAF2886792.1"/>
    <property type="molecule type" value="Genomic_DNA"/>
</dbReference>
<dbReference type="GO" id="GO:0003677">
    <property type="term" value="F:DNA binding"/>
    <property type="evidence" value="ECO:0007669"/>
    <property type="project" value="UniProtKB-KW"/>
</dbReference>
<dbReference type="PANTHER" id="PTHR10169">
    <property type="entry name" value="DNA TOPOISOMERASE/GYRASE"/>
    <property type="match status" value="1"/>
</dbReference>
<keyword evidence="7" id="KW-0238">DNA-binding</keyword>
<dbReference type="Proteomes" id="UP000801492">
    <property type="component" value="Unassembled WGS sequence"/>
</dbReference>
<keyword evidence="4" id="KW-0547">Nucleotide-binding</keyword>
<keyword evidence="8" id="KW-0413">Isomerase</keyword>
<accession>A0A8K0CMI5</accession>
<keyword evidence="6" id="KW-0799">Topoisomerase</keyword>
<dbReference type="AlphaFoldDB" id="A0A8K0CMI5"/>
<dbReference type="SUPFAM" id="SSF56719">
    <property type="entry name" value="Type II DNA topoisomerase"/>
    <property type="match status" value="1"/>
</dbReference>
<gene>
    <name evidence="11" type="ORF">ILUMI_19381</name>
</gene>
<feature type="non-terminal residue" evidence="11">
    <location>
        <position position="325"/>
    </location>
</feature>
<reference evidence="11" key="1">
    <citation type="submission" date="2019-08" db="EMBL/GenBank/DDBJ databases">
        <title>The genome of the North American firefly Photinus pyralis.</title>
        <authorList>
            <consortium name="Photinus pyralis genome working group"/>
            <person name="Fallon T.R."/>
            <person name="Sander Lower S.E."/>
            <person name="Weng J.-K."/>
        </authorList>
    </citation>
    <scope>NUCLEOTIDE SEQUENCE</scope>
    <source>
        <strain evidence="11">TRF0915ILg1</strain>
        <tissue evidence="11">Whole body</tissue>
    </source>
</reference>
<evidence type="ECO:0000256" key="6">
    <source>
        <dbReference type="ARBA" id="ARBA00023029"/>
    </source>
</evidence>
<evidence type="ECO:0000256" key="9">
    <source>
        <dbReference type="SAM" id="MobiDB-lite"/>
    </source>
</evidence>
<evidence type="ECO:0000256" key="4">
    <source>
        <dbReference type="ARBA" id="ARBA00022741"/>
    </source>
</evidence>
<feature type="domain" description="Topo IIA-type catalytic" evidence="10">
    <location>
        <begin position="160"/>
        <end position="320"/>
    </location>
</feature>
<name>A0A8K0CMI5_IGNLU</name>
<comment type="caution">
    <text evidence="11">The sequence shown here is derived from an EMBL/GenBank/DDBJ whole genome shotgun (WGS) entry which is preliminary data.</text>
</comment>
<comment type="catalytic activity">
    <reaction evidence="1">
        <text>ATP-dependent breakage, passage and rejoining of double-stranded DNA.</text>
        <dbReference type="EC" id="5.6.2.2"/>
    </reaction>
</comment>
<sequence>MTLIKDFESPCKLPTTFKNQLTESRLLKYQKPFAEQSHNNLSHNDDNSNTDSKQKSTDESDNNKQDVSSEDDSHSSSDNEDSSPASSIQEETQPQSSNDREVIGVPAKFELPVDAMNAVVSLGGVLVESSNFTDPLQVQTKTSSSQMIYMFDDDFVLNALPPQYIPIIPTILVDRVNKAVGVFPKYNPRKIISSLISRLDGKDILPIEPWHKDFEGTIKDNMNGNYTVTGIYSEIQENIIKIELPLGTVAEEYRLNILEDFKRRMVISRYEEIHTDTGLKFNITFPPGKLTEYGEEEGGIVKLFNLKKDIPTKLIAFNKDGNLKT</sequence>
<feature type="compositionally biased region" description="Basic and acidic residues" evidence="9">
    <location>
        <begin position="52"/>
        <end position="64"/>
    </location>
</feature>
<feature type="compositionally biased region" description="Low complexity" evidence="9">
    <location>
        <begin position="37"/>
        <end position="51"/>
    </location>
</feature>
<evidence type="ECO:0000256" key="3">
    <source>
        <dbReference type="ARBA" id="ARBA00012895"/>
    </source>
</evidence>